<gene>
    <name evidence="2" type="ORF">B0H64DRAFT_470140</name>
</gene>
<reference evidence="2" key="2">
    <citation type="submission" date="2023-06" db="EMBL/GenBank/DDBJ databases">
        <authorList>
            <consortium name="Lawrence Berkeley National Laboratory"/>
            <person name="Haridas S."/>
            <person name="Hensen N."/>
            <person name="Bonometti L."/>
            <person name="Westerberg I."/>
            <person name="Brannstrom I.O."/>
            <person name="Guillou S."/>
            <person name="Cros-Aarteil S."/>
            <person name="Calhoun S."/>
            <person name="Kuo A."/>
            <person name="Mondo S."/>
            <person name="Pangilinan J."/>
            <person name="Riley R."/>
            <person name="Labutti K."/>
            <person name="Andreopoulos B."/>
            <person name="Lipzen A."/>
            <person name="Chen C."/>
            <person name="Yanf M."/>
            <person name="Daum C."/>
            <person name="Ng V."/>
            <person name="Clum A."/>
            <person name="Steindorff A."/>
            <person name="Ohm R."/>
            <person name="Martin F."/>
            <person name="Silar P."/>
            <person name="Natvig D."/>
            <person name="Lalanne C."/>
            <person name="Gautier V."/>
            <person name="Ament-Velasquez S.L."/>
            <person name="Kruys A."/>
            <person name="Hutchinson M.I."/>
            <person name="Powell A.J."/>
            <person name="Barry K."/>
            <person name="Miller A.N."/>
            <person name="Grigoriev I.V."/>
            <person name="Debuchy R."/>
            <person name="Gladieux P."/>
            <person name="Thoren M.H."/>
            <person name="Johannesson H."/>
        </authorList>
    </citation>
    <scope>NUCLEOTIDE SEQUENCE</scope>
    <source>
        <strain evidence="2">CBS 168.71</strain>
    </source>
</reference>
<evidence type="ECO:0000313" key="2">
    <source>
        <dbReference type="EMBL" id="KAK3300002.1"/>
    </source>
</evidence>
<feature type="signal peptide" evidence="1">
    <location>
        <begin position="1"/>
        <end position="17"/>
    </location>
</feature>
<reference evidence="2" key="1">
    <citation type="journal article" date="2023" name="Mol. Phylogenet. Evol.">
        <title>Genome-scale phylogeny and comparative genomics of the fungal order Sordariales.</title>
        <authorList>
            <person name="Hensen N."/>
            <person name="Bonometti L."/>
            <person name="Westerberg I."/>
            <person name="Brannstrom I.O."/>
            <person name="Guillou S."/>
            <person name="Cros-Aarteil S."/>
            <person name="Calhoun S."/>
            <person name="Haridas S."/>
            <person name="Kuo A."/>
            <person name="Mondo S."/>
            <person name="Pangilinan J."/>
            <person name="Riley R."/>
            <person name="LaButti K."/>
            <person name="Andreopoulos B."/>
            <person name="Lipzen A."/>
            <person name="Chen C."/>
            <person name="Yan M."/>
            <person name="Daum C."/>
            <person name="Ng V."/>
            <person name="Clum A."/>
            <person name="Steindorff A."/>
            <person name="Ohm R.A."/>
            <person name="Martin F."/>
            <person name="Silar P."/>
            <person name="Natvig D.O."/>
            <person name="Lalanne C."/>
            <person name="Gautier V."/>
            <person name="Ament-Velasquez S.L."/>
            <person name="Kruys A."/>
            <person name="Hutchinson M.I."/>
            <person name="Powell A.J."/>
            <person name="Barry K."/>
            <person name="Miller A.N."/>
            <person name="Grigoriev I.V."/>
            <person name="Debuchy R."/>
            <person name="Gladieux P."/>
            <person name="Hiltunen Thoren M."/>
            <person name="Johannesson H."/>
        </authorList>
    </citation>
    <scope>NUCLEOTIDE SEQUENCE</scope>
    <source>
        <strain evidence="2">CBS 168.71</strain>
    </source>
</reference>
<keyword evidence="1" id="KW-0732">Signal</keyword>
<evidence type="ECO:0000256" key="1">
    <source>
        <dbReference type="SAM" id="SignalP"/>
    </source>
</evidence>
<sequence length="94" mass="9718">MKAVTTILLTLTTLAFAAPNPAVLSTRQEAECSNWCQCIDGLGRTLSGPSKTCCVNGTLSDDDTCGGVAESSVETYQACCALNSGYPICQSCGE</sequence>
<accession>A0AAE0LWC9</accession>
<dbReference type="Proteomes" id="UP001278766">
    <property type="component" value="Unassembled WGS sequence"/>
</dbReference>
<dbReference type="GeneID" id="87844764"/>
<proteinExistence type="predicted"/>
<keyword evidence="3" id="KW-1185">Reference proteome</keyword>
<organism evidence="2 3">
    <name type="scientific">Chaetomium fimeti</name>
    <dbReference type="NCBI Taxonomy" id="1854472"/>
    <lineage>
        <taxon>Eukaryota</taxon>
        <taxon>Fungi</taxon>
        <taxon>Dikarya</taxon>
        <taxon>Ascomycota</taxon>
        <taxon>Pezizomycotina</taxon>
        <taxon>Sordariomycetes</taxon>
        <taxon>Sordariomycetidae</taxon>
        <taxon>Sordariales</taxon>
        <taxon>Chaetomiaceae</taxon>
        <taxon>Chaetomium</taxon>
    </lineage>
</organism>
<protein>
    <recommendedName>
        <fullName evidence="4">Extracellular membrane protein CFEM domain-containing protein</fullName>
    </recommendedName>
</protein>
<dbReference type="EMBL" id="JAUEPN010000001">
    <property type="protein sequence ID" value="KAK3300002.1"/>
    <property type="molecule type" value="Genomic_DNA"/>
</dbReference>
<dbReference type="AlphaFoldDB" id="A0AAE0LWC9"/>
<evidence type="ECO:0008006" key="4">
    <source>
        <dbReference type="Google" id="ProtNLM"/>
    </source>
</evidence>
<evidence type="ECO:0000313" key="3">
    <source>
        <dbReference type="Proteomes" id="UP001278766"/>
    </source>
</evidence>
<feature type="chain" id="PRO_5042161179" description="Extracellular membrane protein CFEM domain-containing protein" evidence="1">
    <location>
        <begin position="18"/>
        <end position="94"/>
    </location>
</feature>
<name>A0AAE0LWC9_9PEZI</name>
<comment type="caution">
    <text evidence="2">The sequence shown here is derived from an EMBL/GenBank/DDBJ whole genome shotgun (WGS) entry which is preliminary data.</text>
</comment>
<dbReference type="RefSeq" id="XP_062663516.1">
    <property type="nucleotide sequence ID" value="XM_062807816.1"/>
</dbReference>